<feature type="region of interest" description="Disordered" evidence="1">
    <location>
        <begin position="626"/>
        <end position="687"/>
    </location>
</feature>
<feature type="compositionally biased region" description="Gly residues" evidence="1">
    <location>
        <begin position="1187"/>
        <end position="1199"/>
    </location>
</feature>
<feature type="region of interest" description="Disordered" evidence="1">
    <location>
        <begin position="267"/>
        <end position="320"/>
    </location>
</feature>
<feature type="compositionally biased region" description="Polar residues" evidence="1">
    <location>
        <begin position="1034"/>
        <end position="1043"/>
    </location>
</feature>
<evidence type="ECO:0000256" key="1">
    <source>
        <dbReference type="SAM" id="MobiDB-lite"/>
    </source>
</evidence>
<gene>
    <name evidence="3" type="primary">LOC105366320</name>
</gene>
<dbReference type="GeneID" id="105366320"/>
<feature type="compositionally biased region" description="Basic and acidic residues" evidence="1">
    <location>
        <begin position="292"/>
        <end position="320"/>
    </location>
</feature>
<feature type="region of interest" description="Disordered" evidence="1">
    <location>
        <begin position="114"/>
        <end position="147"/>
    </location>
</feature>
<sequence>MEQYSCVGPVFRRVELGNSKESRQSRCDRSSSRASSTDSIRRSLTPTRITQPIPRPWTATVTSGTNLFQSSYKSQQEHICGNYCGKEVCQREKVCQREQSLEREISQTIYKRESPCERHQPTPPEHQHQEQHVHSEKESCTTEGNIHQREHKTSQVCRFICESKVEPQKLEYEVQRKPSIDLSKLVPSDVAICPKGIDGEHDLYTETEEEDKGNLHIKKTTTYEKIVELVTPDQEIGLSFGKQEEQSQFVSEQFMQRSSTVDREVEDISGRKHLSASTETLTQKIDTQQLIEETRMREDKERKLKAEKEQRQREEEERKRQEECLLIEMRKKDEEKQIQRLKIESQRKAEEHRRLDEEAAEKSSDQTIYSTQRSEIIEKKYQCPNERINNVQLNDRPPSTERVIKIQMEDDQQSKTQITVVKEEMNIKKHCELKDYKQQRRKSLREQVEVHQSLRDQQIPERRQPTLQERRLCSRFSQQSEEQQQKSTDNWNSKKHVQFVKVRETEVCSVPQTPVKNSNPKEWQSDMCKSLSTTSDHRYSPLQSDGNMSFHGETRELHHHEVIYKQNSICRKCQPKLPPIPNRSVSPFVAALTTASDRPYSPLGRDVNAEKAICRCQSQTPEMKTTYEGYSAPSQILYRGKPKEPPKKSEGPRPLPTPPLDFRFRNRSASPCYSRSQTPSGRVSSCGLKKPDTIPQYQKCLVCEEQSLVQGHDYSSSSRTPTPGCCKSPISDPLETPTYFIRAPRIRDDPPPCKRSNQRDITTPNKTETVQYHYEEDTPKIHKNQNTICSKTVSWLGEGIHKHAHIQEHNDTVTEECDGSHHITKMEHKLKEYDESEQPSISPVENDNCYISQNSDNQPTLQCPKIQNSILDKIQKTGIRVFAPMGAPEVRRIRHDIPPLLPKLPCPMTGVTVLPIKAHGDTTCKSGVVIVPCDGIGMSGVCITPTPDRLDVSVSPCLAQAGGICKKPSCYCGSTSGNCTTSLGNDKTTHSVDASICTGIAGVRSVQYPKPILKCLSAEKAKLPFPQIPHPEEQSNQYSNQGCPRSATNASSTSTSFSSNSESRDCGFQPIHKPQPRTNLCNQITTLTLCKRESQAVVTPTPQVPRVKLYKPQSQSAQLPSCRSNTTKIKCQSIYNQNRFRRETQTICETQSRTQSQIQTQTSCLANKIQNSVDPPNLSSHPDLGSGASGFGGNKGGTFAGSSAPNRGKGILNQAGSGLRVPLCAACDSHVRY</sequence>
<feature type="region of interest" description="Disordered" evidence="1">
    <location>
        <begin position="21"/>
        <end position="55"/>
    </location>
</feature>
<feature type="compositionally biased region" description="Basic and acidic residues" evidence="1">
    <location>
        <begin position="641"/>
        <end position="651"/>
    </location>
</feature>
<feature type="compositionally biased region" description="Basic and acidic residues" evidence="1">
    <location>
        <begin position="21"/>
        <end position="31"/>
    </location>
</feature>
<feature type="region of interest" description="Disordered" evidence="1">
    <location>
        <begin position="1173"/>
        <end position="1206"/>
    </location>
</feature>
<reference evidence="3" key="1">
    <citation type="submission" date="2025-08" db="UniProtKB">
        <authorList>
            <consortium name="RefSeq"/>
        </authorList>
    </citation>
    <scope>IDENTIFICATION</scope>
</reference>
<evidence type="ECO:0000313" key="2">
    <source>
        <dbReference type="Proteomes" id="UP000695007"/>
    </source>
</evidence>
<keyword evidence="2" id="KW-1185">Reference proteome</keyword>
<dbReference type="Proteomes" id="UP000695007">
    <property type="component" value="Unplaced"/>
</dbReference>
<protein>
    <submittedName>
        <fullName evidence="3">Uncharacterized protein LOC105366320</fullName>
    </submittedName>
</protein>
<feature type="compositionally biased region" description="Polar residues" evidence="1">
    <location>
        <begin position="667"/>
        <end position="683"/>
    </location>
</feature>
<feature type="region of interest" description="Disordered" evidence="1">
    <location>
        <begin position="343"/>
        <end position="368"/>
    </location>
</feature>
<dbReference type="KEGG" id="csol:105366320"/>
<feature type="compositionally biased region" description="Low complexity" evidence="1">
    <location>
        <begin position="32"/>
        <end position="55"/>
    </location>
</feature>
<proteinExistence type="predicted"/>
<feature type="compositionally biased region" description="Low complexity" evidence="1">
    <location>
        <begin position="1046"/>
        <end position="1061"/>
    </location>
</feature>
<feature type="compositionally biased region" description="Basic and acidic residues" evidence="1">
    <location>
        <begin position="343"/>
        <end position="364"/>
    </location>
</feature>
<organism evidence="2 3">
    <name type="scientific">Ceratosolen solmsi marchali</name>
    <dbReference type="NCBI Taxonomy" id="326594"/>
    <lineage>
        <taxon>Eukaryota</taxon>
        <taxon>Metazoa</taxon>
        <taxon>Ecdysozoa</taxon>
        <taxon>Arthropoda</taxon>
        <taxon>Hexapoda</taxon>
        <taxon>Insecta</taxon>
        <taxon>Pterygota</taxon>
        <taxon>Neoptera</taxon>
        <taxon>Endopterygota</taxon>
        <taxon>Hymenoptera</taxon>
        <taxon>Apocrita</taxon>
        <taxon>Proctotrupomorpha</taxon>
        <taxon>Chalcidoidea</taxon>
        <taxon>Agaonidae</taxon>
        <taxon>Agaoninae</taxon>
        <taxon>Ceratosolen</taxon>
    </lineage>
</organism>
<feature type="compositionally biased region" description="Basic and acidic residues" evidence="1">
    <location>
        <begin position="447"/>
        <end position="472"/>
    </location>
</feature>
<feature type="compositionally biased region" description="Polar residues" evidence="1">
    <location>
        <begin position="275"/>
        <end position="291"/>
    </location>
</feature>
<feature type="region of interest" description="Disordered" evidence="1">
    <location>
        <begin position="1026"/>
        <end position="1068"/>
    </location>
</feature>
<evidence type="ECO:0000313" key="3">
    <source>
        <dbReference type="RefSeq" id="XP_011503028.1"/>
    </source>
</evidence>
<feature type="region of interest" description="Disordered" evidence="1">
    <location>
        <begin position="447"/>
        <end position="494"/>
    </location>
</feature>
<accession>A0AAJ6YRS3</accession>
<dbReference type="AlphaFoldDB" id="A0AAJ6YRS3"/>
<name>A0AAJ6YRS3_9HYME</name>
<dbReference type="RefSeq" id="XP_011503028.1">
    <property type="nucleotide sequence ID" value="XM_011504726.1"/>
</dbReference>